<dbReference type="EC" id="1.1.1.25" evidence="4"/>
<feature type="domain" description="Shikimate dehydrogenase substrate binding N-terminal" evidence="3">
    <location>
        <begin position="8"/>
        <end position="74"/>
    </location>
</feature>
<dbReference type="InterPro" id="IPR036291">
    <property type="entry name" value="NAD(P)-bd_dom_sf"/>
</dbReference>
<comment type="pathway">
    <text evidence="1">Metabolic intermediate biosynthesis; chorismate biosynthesis; chorismate from D-erythrose 4-phosphate and phosphoenolpyruvate: step 4/7.</text>
</comment>
<evidence type="ECO:0000259" key="3">
    <source>
        <dbReference type="Pfam" id="PF08501"/>
    </source>
</evidence>
<dbReference type="InterPro" id="IPR046346">
    <property type="entry name" value="Aminoacid_DH-like_N_sf"/>
</dbReference>
<comment type="caution">
    <text evidence="4">The sequence shown here is derived from an EMBL/GenBank/DDBJ whole genome shotgun (WGS) entry which is preliminary data.</text>
</comment>
<dbReference type="GO" id="GO:0009423">
    <property type="term" value="P:chorismate biosynthetic process"/>
    <property type="evidence" value="ECO:0007669"/>
    <property type="project" value="TreeGrafter"/>
</dbReference>
<dbReference type="PANTHER" id="PTHR21089">
    <property type="entry name" value="SHIKIMATE DEHYDROGENASE"/>
    <property type="match status" value="1"/>
</dbReference>
<protein>
    <submittedName>
        <fullName evidence="4">Putative shikimate dehydrogenase</fullName>
        <ecNumber evidence="4">1.1.1.25</ecNumber>
    </submittedName>
</protein>
<dbReference type="Pfam" id="PF08501">
    <property type="entry name" value="Shikimate_dh_N"/>
    <property type="match status" value="1"/>
</dbReference>
<keyword evidence="5" id="KW-1185">Reference proteome</keyword>
<dbReference type="InterPro" id="IPR013708">
    <property type="entry name" value="Shikimate_DH-bd_N"/>
</dbReference>
<keyword evidence="2" id="KW-0057">Aromatic amino acid biosynthesis</keyword>
<dbReference type="SUPFAM" id="SSF53223">
    <property type="entry name" value="Aminoacid dehydrogenase-like, N-terminal domain"/>
    <property type="match status" value="1"/>
</dbReference>
<dbReference type="AlphaFoldDB" id="D4YPE6"/>
<evidence type="ECO:0000256" key="2">
    <source>
        <dbReference type="ARBA" id="ARBA00023141"/>
    </source>
</evidence>
<organism evidence="4 5">
    <name type="scientific">Brevibacterium mcbrellneri ATCC 49030</name>
    <dbReference type="NCBI Taxonomy" id="585530"/>
    <lineage>
        <taxon>Bacteria</taxon>
        <taxon>Bacillati</taxon>
        <taxon>Actinomycetota</taxon>
        <taxon>Actinomycetes</taxon>
        <taxon>Micrococcales</taxon>
        <taxon>Brevibacteriaceae</taxon>
        <taxon>Brevibacterium</taxon>
    </lineage>
</organism>
<dbReference type="Gene3D" id="3.40.50.720">
    <property type="entry name" value="NAD(P)-binding Rossmann-like Domain"/>
    <property type="match status" value="1"/>
</dbReference>
<proteinExistence type="predicted"/>
<dbReference type="EMBL" id="ADNU01000048">
    <property type="protein sequence ID" value="EFG46958.1"/>
    <property type="molecule type" value="Genomic_DNA"/>
</dbReference>
<dbReference type="RefSeq" id="WP_005885128.1">
    <property type="nucleotide sequence ID" value="NZ_ADNU01000048.1"/>
</dbReference>
<evidence type="ECO:0000313" key="4">
    <source>
        <dbReference type="EMBL" id="EFG46958.1"/>
    </source>
</evidence>
<accession>D4YPE6</accession>
<keyword evidence="4" id="KW-0560">Oxidoreductase</keyword>
<dbReference type="GO" id="GO:0004764">
    <property type="term" value="F:shikimate 3-dehydrogenase (NADP+) activity"/>
    <property type="evidence" value="ECO:0007669"/>
    <property type="project" value="UniProtKB-EC"/>
</dbReference>
<dbReference type="PANTHER" id="PTHR21089:SF1">
    <property type="entry name" value="BIFUNCTIONAL 3-DEHYDROQUINATE DEHYDRATASE_SHIKIMATE DEHYDROGENASE, CHLOROPLASTIC"/>
    <property type="match status" value="1"/>
</dbReference>
<dbReference type="OrthoDB" id="9776868at2"/>
<dbReference type="Proteomes" id="UP000005714">
    <property type="component" value="Unassembled WGS sequence"/>
</dbReference>
<sequence length="283" mass="29381">MVNFNACVAGSPIAHSKSPDLHTAALAVLGIPGQYGSVELTENQLAGHIDAHPELVGMSCTMPLKTTLAHLAHERNWNIDPTVTATRVANTFVNTPTPSVYNTDVAGIVGALRTSATSAAIVGSGATATSALVALKELGTTSVDIYARNQQTRADLAQLAQSLGMDAAHAGLESINWDHDVIVSTLPTGVDLDVPKRLTATVLDVAYAHGSVGEKARDAGAEVISGLAMLVEQAVAQFIHFVAVTGRSLTSEEVQRVTVAMYGAVHLTPPITPPKGGSWSPSH</sequence>
<evidence type="ECO:0000256" key="1">
    <source>
        <dbReference type="ARBA" id="ARBA00004871"/>
    </source>
</evidence>
<dbReference type="GO" id="GO:0005829">
    <property type="term" value="C:cytosol"/>
    <property type="evidence" value="ECO:0007669"/>
    <property type="project" value="TreeGrafter"/>
</dbReference>
<evidence type="ECO:0000313" key="5">
    <source>
        <dbReference type="Proteomes" id="UP000005714"/>
    </source>
</evidence>
<dbReference type="eggNOG" id="COG0169">
    <property type="taxonomic scope" value="Bacteria"/>
</dbReference>
<dbReference type="SUPFAM" id="SSF51735">
    <property type="entry name" value="NAD(P)-binding Rossmann-fold domains"/>
    <property type="match status" value="1"/>
</dbReference>
<dbReference type="GO" id="GO:0019632">
    <property type="term" value="P:shikimate metabolic process"/>
    <property type="evidence" value="ECO:0007669"/>
    <property type="project" value="TreeGrafter"/>
</dbReference>
<dbReference type="Gene3D" id="3.40.50.10860">
    <property type="entry name" value="Leucine Dehydrogenase, chain A, domain 1"/>
    <property type="match status" value="1"/>
</dbReference>
<reference evidence="4 5" key="1">
    <citation type="submission" date="2010-04" db="EMBL/GenBank/DDBJ databases">
        <authorList>
            <person name="Qin X."/>
            <person name="Bachman B."/>
            <person name="Battles P."/>
            <person name="Bell A."/>
            <person name="Bess C."/>
            <person name="Bickham C."/>
            <person name="Chaboub L."/>
            <person name="Chen D."/>
            <person name="Coyle M."/>
            <person name="Deiros D.R."/>
            <person name="Dinh H."/>
            <person name="Forbes L."/>
            <person name="Fowler G."/>
            <person name="Francisco L."/>
            <person name="Fu Q."/>
            <person name="Gubbala S."/>
            <person name="Hale W."/>
            <person name="Han Y."/>
            <person name="Hemphill L."/>
            <person name="Highlander S.K."/>
            <person name="Hirani K."/>
            <person name="Hogues M."/>
            <person name="Jackson L."/>
            <person name="Jakkamsetti A."/>
            <person name="Javaid M."/>
            <person name="Jiang H."/>
            <person name="Korchina V."/>
            <person name="Kovar C."/>
            <person name="Lara F."/>
            <person name="Lee S."/>
            <person name="Mata R."/>
            <person name="Mathew T."/>
            <person name="Moen C."/>
            <person name="Morales K."/>
            <person name="Munidasa M."/>
            <person name="Nazareth L."/>
            <person name="Ngo R."/>
            <person name="Nguyen L."/>
            <person name="Okwuonu G."/>
            <person name="Ongeri F."/>
            <person name="Patil S."/>
            <person name="Petrosino J."/>
            <person name="Pham C."/>
            <person name="Pham P."/>
            <person name="Pu L.-L."/>
            <person name="Puazo M."/>
            <person name="Raj R."/>
            <person name="Reid J."/>
            <person name="Rouhana J."/>
            <person name="Saada N."/>
            <person name="Shang Y."/>
            <person name="Simmons D."/>
            <person name="Thornton R."/>
            <person name="Warren J."/>
            <person name="Weissenberger G."/>
            <person name="Zhang J."/>
            <person name="Zhang L."/>
            <person name="Zhou C."/>
            <person name="Zhu D."/>
            <person name="Muzny D."/>
            <person name="Worley K."/>
            <person name="Gibbs R."/>
        </authorList>
    </citation>
    <scope>NUCLEOTIDE SEQUENCE [LARGE SCALE GENOMIC DNA]</scope>
    <source>
        <strain evidence="4 5">ATCC 49030</strain>
    </source>
</reference>
<name>D4YPE6_9MICO</name>
<dbReference type="GO" id="GO:0009073">
    <property type="term" value="P:aromatic amino acid family biosynthetic process"/>
    <property type="evidence" value="ECO:0007669"/>
    <property type="project" value="UniProtKB-KW"/>
</dbReference>
<keyword evidence="2" id="KW-0028">Amino-acid biosynthesis</keyword>
<dbReference type="GO" id="GO:0050661">
    <property type="term" value="F:NADP binding"/>
    <property type="evidence" value="ECO:0007669"/>
    <property type="project" value="TreeGrafter"/>
</dbReference>
<dbReference type="STRING" id="585530.HMPREF0183_1806"/>
<gene>
    <name evidence="4" type="primary">aroE</name>
    <name evidence="4" type="ORF">HMPREF0183_1806</name>
</gene>
<dbReference type="InterPro" id="IPR022893">
    <property type="entry name" value="Shikimate_DH_fam"/>
</dbReference>